<evidence type="ECO:0000256" key="1">
    <source>
        <dbReference type="ARBA" id="ARBA00009903"/>
    </source>
</evidence>
<keyword evidence="7 8" id="KW-0067">ATP-binding</keyword>
<evidence type="ECO:0000256" key="8">
    <source>
        <dbReference type="PROSITE-ProRule" id="PRU10141"/>
    </source>
</evidence>
<dbReference type="Gene3D" id="1.10.510.10">
    <property type="entry name" value="Transferase(Phosphotransferase) domain 1"/>
    <property type="match status" value="1"/>
</dbReference>
<keyword evidence="5 8" id="KW-0547">Nucleotide-binding</keyword>
<evidence type="ECO:0000259" key="10">
    <source>
        <dbReference type="PROSITE" id="PS50011"/>
    </source>
</evidence>
<keyword evidence="6" id="KW-0418">Kinase</keyword>
<protein>
    <recommendedName>
        <fullName evidence="14">Protein kinase domain-containing protein</fullName>
    </recommendedName>
</protein>
<evidence type="ECO:0000256" key="7">
    <source>
        <dbReference type="ARBA" id="ARBA00022840"/>
    </source>
</evidence>
<feature type="compositionally biased region" description="Basic and acidic residues" evidence="9">
    <location>
        <begin position="775"/>
        <end position="789"/>
    </location>
</feature>
<dbReference type="GO" id="GO:0004674">
    <property type="term" value="F:protein serine/threonine kinase activity"/>
    <property type="evidence" value="ECO:0007669"/>
    <property type="project" value="UniProtKB-KW"/>
</dbReference>
<comment type="similarity">
    <text evidence="1">Belongs to the protein kinase superfamily. AGC Ser/Thr protein kinase family.</text>
</comment>
<dbReference type="InterPro" id="IPR000719">
    <property type="entry name" value="Prot_kinase_dom"/>
</dbReference>
<dbReference type="AlphaFoldDB" id="A0A261XXU4"/>
<evidence type="ECO:0000256" key="4">
    <source>
        <dbReference type="ARBA" id="ARBA00022679"/>
    </source>
</evidence>
<dbReference type="InterPro" id="IPR000961">
    <property type="entry name" value="AGC-kinase_C"/>
</dbReference>
<dbReference type="SUPFAM" id="SSF56112">
    <property type="entry name" value="Protein kinase-like (PK-like)"/>
    <property type="match status" value="1"/>
</dbReference>
<dbReference type="InterPro" id="IPR017441">
    <property type="entry name" value="Protein_kinase_ATP_BS"/>
</dbReference>
<dbReference type="GO" id="GO:0005524">
    <property type="term" value="F:ATP binding"/>
    <property type="evidence" value="ECO:0007669"/>
    <property type="project" value="UniProtKB-UniRule"/>
</dbReference>
<dbReference type="Pfam" id="PF00069">
    <property type="entry name" value="Pkinase"/>
    <property type="match status" value="1"/>
</dbReference>
<dbReference type="PANTHER" id="PTHR24351">
    <property type="entry name" value="RIBOSOMAL PROTEIN S6 KINASE"/>
    <property type="match status" value="1"/>
</dbReference>
<dbReference type="Gene3D" id="3.30.200.20">
    <property type="entry name" value="Phosphorylase Kinase, domain 1"/>
    <property type="match status" value="1"/>
</dbReference>
<name>A0A261XXU4_9FUNG</name>
<evidence type="ECO:0000313" key="12">
    <source>
        <dbReference type="EMBL" id="OZJ03177.1"/>
    </source>
</evidence>
<evidence type="ECO:0000313" key="13">
    <source>
        <dbReference type="Proteomes" id="UP000242875"/>
    </source>
</evidence>
<dbReference type="InterPro" id="IPR011009">
    <property type="entry name" value="Kinase-like_dom_sf"/>
</dbReference>
<feature type="non-terminal residue" evidence="12">
    <location>
        <position position="1"/>
    </location>
</feature>
<feature type="compositionally biased region" description="Polar residues" evidence="9">
    <location>
        <begin position="755"/>
        <end position="774"/>
    </location>
</feature>
<keyword evidence="4" id="KW-0808">Transferase</keyword>
<comment type="caution">
    <text evidence="12">The sequence shown here is derived from an EMBL/GenBank/DDBJ whole genome shotgun (WGS) entry which is preliminary data.</text>
</comment>
<feature type="compositionally biased region" description="Low complexity" evidence="9">
    <location>
        <begin position="192"/>
        <end position="207"/>
    </location>
</feature>
<evidence type="ECO:0000256" key="2">
    <source>
        <dbReference type="ARBA" id="ARBA00022527"/>
    </source>
</evidence>
<feature type="domain" description="Protein kinase" evidence="10">
    <location>
        <begin position="272"/>
        <end position="544"/>
    </location>
</feature>
<feature type="compositionally biased region" description="Polar residues" evidence="9">
    <location>
        <begin position="731"/>
        <end position="747"/>
    </location>
</feature>
<keyword evidence="2" id="KW-0723">Serine/threonine-protein kinase</keyword>
<keyword evidence="3" id="KW-0597">Phosphoprotein</keyword>
<feature type="region of interest" description="Disordered" evidence="9">
    <location>
        <begin position="654"/>
        <end position="702"/>
    </location>
</feature>
<feature type="domain" description="AGC-kinase C-terminal" evidence="11">
    <location>
        <begin position="545"/>
        <end position="618"/>
    </location>
</feature>
<evidence type="ECO:0000259" key="11">
    <source>
        <dbReference type="PROSITE" id="PS51285"/>
    </source>
</evidence>
<dbReference type="GO" id="GO:0035091">
    <property type="term" value="F:phosphatidylinositol binding"/>
    <property type="evidence" value="ECO:0007669"/>
    <property type="project" value="InterPro"/>
</dbReference>
<evidence type="ECO:0008006" key="14">
    <source>
        <dbReference type="Google" id="ProtNLM"/>
    </source>
</evidence>
<dbReference type="CDD" id="cd05123">
    <property type="entry name" value="STKc_AGC"/>
    <property type="match status" value="1"/>
</dbReference>
<proteinExistence type="inferred from homology"/>
<gene>
    <name evidence="12" type="ORF">BZG36_04079</name>
</gene>
<dbReference type="InterPro" id="IPR008271">
    <property type="entry name" value="Ser/Thr_kinase_AS"/>
</dbReference>
<feature type="compositionally biased region" description="Polar residues" evidence="9">
    <location>
        <begin position="175"/>
        <end position="184"/>
    </location>
</feature>
<keyword evidence="13" id="KW-1185">Reference proteome</keyword>
<dbReference type="SMART" id="SM00133">
    <property type="entry name" value="S_TK_X"/>
    <property type="match status" value="1"/>
</dbReference>
<dbReference type="PROSITE" id="PS51285">
    <property type="entry name" value="AGC_KINASE_CTER"/>
    <property type="match status" value="1"/>
</dbReference>
<feature type="region of interest" description="Disordered" evidence="9">
    <location>
        <begin position="175"/>
        <end position="232"/>
    </location>
</feature>
<dbReference type="EMBL" id="MVBO01000100">
    <property type="protein sequence ID" value="OZJ03177.1"/>
    <property type="molecule type" value="Genomic_DNA"/>
</dbReference>
<feature type="binding site" evidence="8">
    <location>
        <position position="301"/>
    </location>
    <ligand>
        <name>ATP</name>
        <dbReference type="ChEBI" id="CHEBI:30616"/>
    </ligand>
</feature>
<dbReference type="PROSITE" id="PS00107">
    <property type="entry name" value="PROTEIN_KINASE_ATP"/>
    <property type="match status" value="1"/>
</dbReference>
<organism evidence="12 13">
    <name type="scientific">Bifiguratus adelaidae</name>
    <dbReference type="NCBI Taxonomy" id="1938954"/>
    <lineage>
        <taxon>Eukaryota</taxon>
        <taxon>Fungi</taxon>
        <taxon>Fungi incertae sedis</taxon>
        <taxon>Mucoromycota</taxon>
        <taxon>Mucoromycotina</taxon>
        <taxon>Endogonomycetes</taxon>
        <taxon>Endogonales</taxon>
        <taxon>Endogonales incertae sedis</taxon>
        <taxon>Bifiguratus</taxon>
    </lineage>
</organism>
<evidence type="ECO:0000256" key="3">
    <source>
        <dbReference type="ARBA" id="ARBA00022553"/>
    </source>
</evidence>
<feature type="region of interest" description="Disordered" evidence="9">
    <location>
        <begin position="731"/>
        <end position="814"/>
    </location>
</feature>
<dbReference type="FunFam" id="1.10.510.10:FF:000008">
    <property type="entry name" value="Non-specific serine/threonine protein kinase"/>
    <property type="match status" value="1"/>
</dbReference>
<dbReference type="InterPro" id="IPR036871">
    <property type="entry name" value="PX_dom_sf"/>
</dbReference>
<dbReference type="InterPro" id="IPR045270">
    <property type="entry name" value="STKc_AGC"/>
</dbReference>
<reference evidence="12 13" key="1">
    <citation type="journal article" date="2017" name="Mycologia">
        <title>Bifiguratus adelaidae, gen. et sp. nov., a new member of Mucoromycotina in endophytic and soil-dwelling habitats.</title>
        <authorList>
            <person name="Torres-Cruz T.J."/>
            <person name="Billingsley Tobias T.L."/>
            <person name="Almatruk M."/>
            <person name="Hesse C."/>
            <person name="Kuske C.R."/>
            <person name="Desiro A."/>
            <person name="Benucci G.M."/>
            <person name="Bonito G."/>
            <person name="Stajich J.E."/>
            <person name="Dunlap C."/>
            <person name="Arnold A.E."/>
            <person name="Porras-Alfaro A."/>
        </authorList>
    </citation>
    <scope>NUCLEOTIDE SEQUENCE [LARGE SCALE GENOMIC DNA]</scope>
    <source>
        <strain evidence="12 13">AZ0501</strain>
    </source>
</reference>
<evidence type="ECO:0000256" key="9">
    <source>
        <dbReference type="SAM" id="MobiDB-lite"/>
    </source>
</evidence>
<evidence type="ECO:0000256" key="6">
    <source>
        <dbReference type="ARBA" id="ARBA00022777"/>
    </source>
</evidence>
<evidence type="ECO:0000256" key="5">
    <source>
        <dbReference type="ARBA" id="ARBA00022741"/>
    </source>
</evidence>
<dbReference type="OrthoDB" id="63267at2759"/>
<dbReference type="SMART" id="SM00220">
    <property type="entry name" value="S_TKc"/>
    <property type="match status" value="1"/>
</dbReference>
<dbReference type="Gene3D" id="3.30.1520.10">
    <property type="entry name" value="Phox-like domain"/>
    <property type="match status" value="1"/>
</dbReference>
<dbReference type="PROSITE" id="PS00108">
    <property type="entry name" value="PROTEIN_KINASE_ST"/>
    <property type="match status" value="1"/>
</dbReference>
<feature type="compositionally biased region" description="Polar residues" evidence="9">
    <location>
        <begin position="674"/>
        <end position="686"/>
    </location>
</feature>
<accession>A0A261XXU4</accession>
<sequence length="814" mass="91660">FVLVMVEATQESGQPPLWTQKLDITVMESSVLIRLTRPKDGRGTQTVAIFNIIIEDELQILSLERYIADFVDFDRKVRSYFKKSKISLPSLREPLDKEARRRSIKNIFSLSGASKKSNAVKIEYYLRKCCSDPYLRDSWLLRDFLAVQRNEDRAMPKNAVDALVNHYVALNAAQGSPQSPTSVVSFRPLSPPLTSTPDTSSNDSIISGLRPDLAPRSKSVPLRDQSDEDVNVVPNDNELASYHSRRLTAPRAQSVSALPHAVQRPKKTLQDFQLLKVLGKGCMGKVLLVKEHKSDKLFALKAISKSWVVMQREIEHTKAERDILARVAAIKHPFLMRLHYSFQSPSQLFLVMDYYVGGDIATQLARYRKFSIEQTRFYAAEILVGLEELHRLQIVYRDLKPENILLTASGHIVLTDFGLSKQFVASDESDVIDSDLEISHRTNTFCGTAEYLAPEILQGMEYSFAVDFWSLGTLLYEMITGVTPFWADNHGEMYRRVLQDDLVFPQGFDYTAADMIDGLLQRVPSYRLGWGYDGIEELKSHLFFHGLNWNDVLERRLVPPYVPNLQSSTDFSNFDDTFLNMPTRISLATTTDTPTSTYSTDMFDGYSFTSRSVRNSIIEDSLSDDESEDSGMSHQQSLEEWIQQDFPTLSLPLVNEDSSMTPSSKRHTVDLGSFQATPRSNMSPVTPSAKRRSAMSPPLNRVRDLSVGDTERKPLSLVPVSAYDALVSSPNLQAKPCTNTSPRTTKALSFRPAPSTRTTVASDPTSRSKAVSPTDTKRADRHPTSRKSMDGAPFREGVKAIIPHWSSKTKKFFS</sequence>
<dbReference type="PROSITE" id="PS50011">
    <property type="entry name" value="PROTEIN_KINASE_DOM"/>
    <property type="match status" value="1"/>
</dbReference>
<dbReference type="Proteomes" id="UP000242875">
    <property type="component" value="Unassembled WGS sequence"/>
</dbReference>